<accession>A0ABD2P423</accession>
<dbReference type="EMBL" id="JABFTP020000185">
    <property type="protein sequence ID" value="KAL3285709.1"/>
    <property type="molecule type" value="Genomic_DNA"/>
</dbReference>
<organism evidence="2 3">
    <name type="scientific">Cryptolaemus montrouzieri</name>
    <dbReference type="NCBI Taxonomy" id="559131"/>
    <lineage>
        <taxon>Eukaryota</taxon>
        <taxon>Metazoa</taxon>
        <taxon>Ecdysozoa</taxon>
        <taxon>Arthropoda</taxon>
        <taxon>Hexapoda</taxon>
        <taxon>Insecta</taxon>
        <taxon>Pterygota</taxon>
        <taxon>Neoptera</taxon>
        <taxon>Endopterygota</taxon>
        <taxon>Coleoptera</taxon>
        <taxon>Polyphaga</taxon>
        <taxon>Cucujiformia</taxon>
        <taxon>Coccinelloidea</taxon>
        <taxon>Coccinellidae</taxon>
        <taxon>Scymninae</taxon>
        <taxon>Scymnini</taxon>
        <taxon>Cryptolaemus</taxon>
    </lineage>
</organism>
<dbReference type="Gene3D" id="3.90.1200.10">
    <property type="match status" value="1"/>
</dbReference>
<keyword evidence="3" id="KW-1185">Reference proteome</keyword>
<dbReference type="InterPro" id="IPR015897">
    <property type="entry name" value="CHK_kinase-like"/>
</dbReference>
<dbReference type="PANTHER" id="PTHR11012:SF30">
    <property type="entry name" value="PROTEIN KINASE-LIKE DOMAIN-CONTAINING"/>
    <property type="match status" value="1"/>
</dbReference>
<evidence type="ECO:0000313" key="2">
    <source>
        <dbReference type="EMBL" id="KAL3285709.1"/>
    </source>
</evidence>
<dbReference type="InterPro" id="IPR011009">
    <property type="entry name" value="Kinase-like_dom_sf"/>
</dbReference>
<comment type="caution">
    <text evidence="2">The sequence shown here is derived from an EMBL/GenBank/DDBJ whole genome shotgun (WGS) entry which is preliminary data.</text>
</comment>
<dbReference type="Proteomes" id="UP001516400">
    <property type="component" value="Unassembled WGS sequence"/>
</dbReference>
<dbReference type="SUPFAM" id="SSF56112">
    <property type="entry name" value="Protein kinase-like (PK-like)"/>
    <property type="match status" value="1"/>
</dbReference>
<proteinExistence type="predicted"/>
<gene>
    <name evidence="2" type="ORF">HHI36_000239</name>
</gene>
<evidence type="ECO:0000313" key="3">
    <source>
        <dbReference type="Proteomes" id="UP001516400"/>
    </source>
</evidence>
<name>A0ABD2P423_9CUCU</name>
<dbReference type="InterPro" id="IPR004119">
    <property type="entry name" value="EcKL"/>
</dbReference>
<reference evidence="2 3" key="1">
    <citation type="journal article" date="2021" name="BMC Biol.">
        <title>Horizontally acquired antibacterial genes associated with adaptive radiation of ladybird beetles.</title>
        <authorList>
            <person name="Li H.S."/>
            <person name="Tang X.F."/>
            <person name="Huang Y.H."/>
            <person name="Xu Z.Y."/>
            <person name="Chen M.L."/>
            <person name="Du X.Y."/>
            <person name="Qiu B.Y."/>
            <person name="Chen P.T."/>
            <person name="Zhang W."/>
            <person name="Slipinski A."/>
            <person name="Escalona H.E."/>
            <person name="Waterhouse R.M."/>
            <person name="Zwick A."/>
            <person name="Pang H."/>
        </authorList>
    </citation>
    <scope>NUCLEOTIDE SEQUENCE [LARGE SCALE GENOMIC DNA]</scope>
    <source>
        <strain evidence="2">SYSU2018</strain>
    </source>
</reference>
<dbReference type="AlphaFoldDB" id="A0ABD2P423"/>
<evidence type="ECO:0000259" key="1">
    <source>
        <dbReference type="SMART" id="SM00587"/>
    </source>
</evidence>
<dbReference type="Pfam" id="PF02958">
    <property type="entry name" value="EcKL"/>
    <property type="match status" value="1"/>
</dbReference>
<sequence length="409" mass="47469">MNPTPVICNKNCDKTVLQELLSKFWKKKVDVSNPVTELATTKGNNFVSDAWRVKFSYKEVDKNELLKSTVIVKSKPDNEAQNTLMHTDIAFKNEILAYEEVIPTLNKYLGAPLRVPRYVHGDTTSIVLEDMNNRSFQTINKKLATEWNQVWSPIQEMAKLHAASIIMQKLNKKEFDALIKKITVVPFDETTPLGEKQATALDTISRILEERKTPESIKCKEVVESLKKGAWQAQKDIIDKEVPIRVINHGSIWINNLLYRNDMITLLDWQHIVYSSPATDLSFFLYVNLDTDFLSNKRKKLLDFYILNLHQNIYDVCINEFGVGELEKFLSSFTYDWIDSELRRCSLYGYMMAQWITPVFYWSEAVFQQLESIGGIENLSVTDRLKHMTFDQKDRVIKLTKHYLNDTSN</sequence>
<dbReference type="SMART" id="SM00587">
    <property type="entry name" value="CHK"/>
    <property type="match status" value="1"/>
</dbReference>
<protein>
    <recommendedName>
        <fullName evidence="1">CHK kinase-like domain-containing protein</fullName>
    </recommendedName>
</protein>
<dbReference type="PANTHER" id="PTHR11012">
    <property type="entry name" value="PROTEIN KINASE-LIKE DOMAIN-CONTAINING"/>
    <property type="match status" value="1"/>
</dbReference>
<feature type="domain" description="CHK kinase-like" evidence="1">
    <location>
        <begin position="126"/>
        <end position="315"/>
    </location>
</feature>